<evidence type="ECO:0000256" key="3">
    <source>
        <dbReference type="ARBA" id="ARBA00022692"/>
    </source>
</evidence>
<dbReference type="EMBL" id="JABSTR010000001">
    <property type="protein sequence ID" value="KAH9362752.1"/>
    <property type="molecule type" value="Genomic_DNA"/>
</dbReference>
<dbReference type="OrthoDB" id="6495498at2759"/>
<dbReference type="Pfam" id="PF12906">
    <property type="entry name" value="RINGv"/>
    <property type="match status" value="1"/>
</dbReference>
<keyword evidence="3 12" id="KW-0812">Transmembrane</keyword>
<keyword evidence="6" id="KW-0833">Ubl conjugation pathway</keyword>
<keyword evidence="7" id="KW-0862">Zinc</keyword>
<protein>
    <recommendedName>
        <fullName evidence="17">RING-CH-type domain-containing protein</fullName>
    </recommendedName>
</protein>
<keyword evidence="4" id="KW-0479">Metal-binding</keyword>
<evidence type="ECO:0000256" key="11">
    <source>
        <dbReference type="SAM" id="MobiDB-lite"/>
    </source>
</evidence>
<evidence type="ECO:0000256" key="4">
    <source>
        <dbReference type="ARBA" id="ARBA00022723"/>
    </source>
</evidence>
<evidence type="ECO:0000313" key="15">
    <source>
        <dbReference type="EMBL" id="KAH9362752.1"/>
    </source>
</evidence>
<dbReference type="GO" id="GO:0008270">
    <property type="term" value="F:zinc ion binding"/>
    <property type="evidence" value="ECO:0007669"/>
    <property type="project" value="UniProtKB-KW"/>
</dbReference>
<dbReference type="PANTHER" id="PTHR46065">
    <property type="entry name" value="E3 UBIQUITIN-PROTEIN LIGASE MARCH 2/3 FAMILY MEMBER"/>
    <property type="match status" value="1"/>
</dbReference>
<feature type="region of interest" description="Disordered" evidence="11">
    <location>
        <begin position="1"/>
        <end position="96"/>
    </location>
</feature>
<feature type="transmembrane region" description="Helical" evidence="12">
    <location>
        <begin position="283"/>
        <end position="304"/>
    </location>
</feature>
<evidence type="ECO:0000256" key="2">
    <source>
        <dbReference type="ARBA" id="ARBA00022679"/>
    </source>
</evidence>
<dbReference type="PROSITE" id="PS50089">
    <property type="entry name" value="ZF_RING_2"/>
    <property type="match status" value="1"/>
</dbReference>
<evidence type="ECO:0000259" key="14">
    <source>
        <dbReference type="PROSITE" id="PS51292"/>
    </source>
</evidence>
<sequence>MPHPRYMPQTNDTSPTSRWTSPSSTVRPHASRSLCIQVARSAFRRRSPRDGDDKTPIVPAEPDYHRSSSSSPSPERRRARREPDSDIEPSPSYTPKGYLAFVDSSFERDADPRQKTVITPPADLLLPPLGSEGGVASTCDFEPDPTFTGSPPETPAGCLNVTASSGPICRICHEGDQQEALASFCKCSGTVGLLHASCLERWLNAQNVDHCELCRHRFPTQAQFSTARRFFRWLLHSETRVQRAVLGDLFCFVLLTPVAVLSVSMCAHSAAKQALQGRVWESVSLITLAALLLTAYAAWSFLTIRFHCRTFESWQSRNPARRIVTPYAGGTATAEPSSPRELLDVVVGTSDEVRTSSHRQNGDIERPPPSLTPLGDQYPGLRTPFYALGLSSSFVFW</sequence>
<evidence type="ECO:0000256" key="12">
    <source>
        <dbReference type="SAM" id="Phobius"/>
    </source>
</evidence>
<dbReference type="InterPro" id="IPR011016">
    <property type="entry name" value="Znf_RING-CH"/>
</dbReference>
<dbReference type="GO" id="GO:0004842">
    <property type="term" value="F:ubiquitin-protein transferase activity"/>
    <property type="evidence" value="ECO:0007669"/>
    <property type="project" value="TreeGrafter"/>
</dbReference>
<dbReference type="Proteomes" id="UP000821853">
    <property type="component" value="Chromosome 1"/>
</dbReference>
<dbReference type="PROSITE" id="PS51292">
    <property type="entry name" value="ZF_RING_CH"/>
    <property type="match status" value="1"/>
</dbReference>
<evidence type="ECO:0000256" key="7">
    <source>
        <dbReference type="ARBA" id="ARBA00022833"/>
    </source>
</evidence>
<organism evidence="15 16">
    <name type="scientific">Haemaphysalis longicornis</name>
    <name type="common">Bush tick</name>
    <dbReference type="NCBI Taxonomy" id="44386"/>
    <lineage>
        <taxon>Eukaryota</taxon>
        <taxon>Metazoa</taxon>
        <taxon>Ecdysozoa</taxon>
        <taxon>Arthropoda</taxon>
        <taxon>Chelicerata</taxon>
        <taxon>Arachnida</taxon>
        <taxon>Acari</taxon>
        <taxon>Parasitiformes</taxon>
        <taxon>Ixodida</taxon>
        <taxon>Ixodoidea</taxon>
        <taxon>Ixodidae</taxon>
        <taxon>Haemaphysalinae</taxon>
        <taxon>Haemaphysalis</taxon>
    </lineage>
</organism>
<evidence type="ECO:0000313" key="16">
    <source>
        <dbReference type="Proteomes" id="UP000821853"/>
    </source>
</evidence>
<dbReference type="SMART" id="SM00744">
    <property type="entry name" value="RINGv"/>
    <property type="match status" value="1"/>
</dbReference>
<evidence type="ECO:0000259" key="13">
    <source>
        <dbReference type="PROSITE" id="PS50089"/>
    </source>
</evidence>
<feature type="domain" description="RING-type" evidence="13">
    <location>
        <begin position="169"/>
        <end position="215"/>
    </location>
</feature>
<dbReference type="VEuPathDB" id="VectorBase:HLOH_041620"/>
<feature type="transmembrane region" description="Helical" evidence="12">
    <location>
        <begin position="249"/>
        <end position="271"/>
    </location>
</feature>
<feature type="region of interest" description="Disordered" evidence="11">
    <location>
        <begin position="352"/>
        <end position="375"/>
    </location>
</feature>
<dbReference type="InterPro" id="IPR013083">
    <property type="entry name" value="Znf_RING/FYVE/PHD"/>
</dbReference>
<keyword evidence="9 12" id="KW-0472">Membrane</keyword>
<feature type="compositionally biased region" description="Basic and acidic residues" evidence="11">
    <location>
        <begin position="352"/>
        <end position="366"/>
    </location>
</feature>
<evidence type="ECO:0000256" key="6">
    <source>
        <dbReference type="ARBA" id="ARBA00022786"/>
    </source>
</evidence>
<evidence type="ECO:0008006" key="17">
    <source>
        <dbReference type="Google" id="ProtNLM"/>
    </source>
</evidence>
<keyword evidence="5 10" id="KW-0863">Zinc-finger</keyword>
<dbReference type="GO" id="GO:0016020">
    <property type="term" value="C:membrane"/>
    <property type="evidence" value="ECO:0007669"/>
    <property type="project" value="UniProtKB-SubCell"/>
</dbReference>
<dbReference type="OMA" id="FLTIRFH"/>
<evidence type="ECO:0000256" key="9">
    <source>
        <dbReference type="ARBA" id="ARBA00023136"/>
    </source>
</evidence>
<name>A0A9J6FJZ6_HAELO</name>
<evidence type="ECO:0000256" key="5">
    <source>
        <dbReference type="ARBA" id="ARBA00022771"/>
    </source>
</evidence>
<dbReference type="SUPFAM" id="SSF57850">
    <property type="entry name" value="RING/U-box"/>
    <property type="match status" value="1"/>
</dbReference>
<dbReference type="PANTHER" id="PTHR46065:SF3">
    <property type="entry name" value="FI20425P1"/>
    <property type="match status" value="1"/>
</dbReference>
<keyword evidence="2" id="KW-0808">Transferase</keyword>
<reference evidence="15 16" key="1">
    <citation type="journal article" date="2020" name="Cell">
        <title>Large-Scale Comparative Analyses of Tick Genomes Elucidate Their Genetic Diversity and Vector Capacities.</title>
        <authorList>
            <consortium name="Tick Genome and Microbiome Consortium (TIGMIC)"/>
            <person name="Jia N."/>
            <person name="Wang J."/>
            <person name="Shi W."/>
            <person name="Du L."/>
            <person name="Sun Y."/>
            <person name="Zhan W."/>
            <person name="Jiang J.F."/>
            <person name="Wang Q."/>
            <person name="Zhang B."/>
            <person name="Ji P."/>
            <person name="Bell-Sakyi L."/>
            <person name="Cui X.M."/>
            <person name="Yuan T.T."/>
            <person name="Jiang B.G."/>
            <person name="Yang W.F."/>
            <person name="Lam T.T."/>
            <person name="Chang Q.C."/>
            <person name="Ding S.J."/>
            <person name="Wang X.J."/>
            <person name="Zhu J.G."/>
            <person name="Ruan X.D."/>
            <person name="Zhao L."/>
            <person name="Wei J.T."/>
            <person name="Ye R.Z."/>
            <person name="Que T.C."/>
            <person name="Du C.H."/>
            <person name="Zhou Y.H."/>
            <person name="Cheng J.X."/>
            <person name="Dai P.F."/>
            <person name="Guo W.B."/>
            <person name="Han X.H."/>
            <person name="Huang E.J."/>
            <person name="Li L.F."/>
            <person name="Wei W."/>
            <person name="Gao Y.C."/>
            <person name="Liu J.Z."/>
            <person name="Shao H.Z."/>
            <person name="Wang X."/>
            <person name="Wang C.C."/>
            <person name="Yang T.C."/>
            <person name="Huo Q.B."/>
            <person name="Li W."/>
            <person name="Chen H.Y."/>
            <person name="Chen S.E."/>
            <person name="Zhou L.G."/>
            <person name="Ni X.B."/>
            <person name="Tian J.H."/>
            <person name="Sheng Y."/>
            <person name="Liu T."/>
            <person name="Pan Y.S."/>
            <person name="Xia L.Y."/>
            <person name="Li J."/>
            <person name="Zhao F."/>
            <person name="Cao W.C."/>
        </authorList>
    </citation>
    <scope>NUCLEOTIDE SEQUENCE [LARGE SCALE GENOMIC DNA]</scope>
    <source>
        <strain evidence="15">HaeL-2018</strain>
    </source>
</reference>
<evidence type="ECO:0000256" key="10">
    <source>
        <dbReference type="PROSITE-ProRule" id="PRU00175"/>
    </source>
</evidence>
<dbReference type="Gene3D" id="3.30.40.10">
    <property type="entry name" value="Zinc/RING finger domain, C3HC4 (zinc finger)"/>
    <property type="match status" value="1"/>
</dbReference>
<feature type="domain" description="RING-CH-type" evidence="14">
    <location>
        <begin position="161"/>
        <end position="221"/>
    </location>
</feature>
<comment type="caution">
    <text evidence="15">The sequence shown here is derived from an EMBL/GenBank/DDBJ whole genome shotgun (WGS) entry which is preliminary data.</text>
</comment>
<accession>A0A9J6FJZ6</accession>
<dbReference type="InterPro" id="IPR001841">
    <property type="entry name" value="Znf_RING"/>
</dbReference>
<keyword evidence="16" id="KW-1185">Reference proteome</keyword>
<keyword evidence="8 12" id="KW-1133">Transmembrane helix</keyword>
<proteinExistence type="predicted"/>
<feature type="compositionally biased region" description="Low complexity" evidence="11">
    <location>
        <begin position="13"/>
        <end position="25"/>
    </location>
</feature>
<comment type="subcellular location">
    <subcellularLocation>
        <location evidence="1">Membrane</location>
        <topology evidence="1">Multi-pass membrane protein</topology>
    </subcellularLocation>
</comment>
<evidence type="ECO:0000256" key="1">
    <source>
        <dbReference type="ARBA" id="ARBA00004141"/>
    </source>
</evidence>
<gene>
    <name evidence="15" type="ORF">HPB48_001151</name>
</gene>
<evidence type="ECO:0000256" key="8">
    <source>
        <dbReference type="ARBA" id="ARBA00022989"/>
    </source>
</evidence>
<dbReference type="GO" id="GO:0016567">
    <property type="term" value="P:protein ubiquitination"/>
    <property type="evidence" value="ECO:0007669"/>
    <property type="project" value="TreeGrafter"/>
</dbReference>
<dbReference type="AlphaFoldDB" id="A0A9J6FJZ6"/>